<organism evidence="1 2">
    <name type="scientific">Exophiala aquamarina CBS 119918</name>
    <dbReference type="NCBI Taxonomy" id="1182545"/>
    <lineage>
        <taxon>Eukaryota</taxon>
        <taxon>Fungi</taxon>
        <taxon>Dikarya</taxon>
        <taxon>Ascomycota</taxon>
        <taxon>Pezizomycotina</taxon>
        <taxon>Eurotiomycetes</taxon>
        <taxon>Chaetothyriomycetidae</taxon>
        <taxon>Chaetothyriales</taxon>
        <taxon>Herpotrichiellaceae</taxon>
        <taxon>Exophiala</taxon>
    </lineage>
</organism>
<name>A0A072P905_9EURO</name>
<evidence type="ECO:0000313" key="1">
    <source>
        <dbReference type="EMBL" id="KEF55748.1"/>
    </source>
</evidence>
<evidence type="ECO:0000313" key="2">
    <source>
        <dbReference type="Proteomes" id="UP000027920"/>
    </source>
</evidence>
<dbReference type="HOGENOM" id="CLU_2497907_0_0_1"/>
<proteinExistence type="predicted"/>
<accession>A0A072P905</accession>
<dbReference type="OrthoDB" id="1476984at2759"/>
<dbReference type="EMBL" id="AMGV01000007">
    <property type="protein sequence ID" value="KEF55748.1"/>
    <property type="molecule type" value="Genomic_DNA"/>
</dbReference>
<dbReference type="VEuPathDB" id="FungiDB:A1O9_08499"/>
<comment type="caution">
    <text evidence="1">The sequence shown here is derived from an EMBL/GenBank/DDBJ whole genome shotgun (WGS) entry which is preliminary data.</text>
</comment>
<reference evidence="1 2" key="1">
    <citation type="submission" date="2013-03" db="EMBL/GenBank/DDBJ databases">
        <title>The Genome Sequence of Exophiala aquamarina CBS 119918.</title>
        <authorList>
            <consortium name="The Broad Institute Genomics Platform"/>
            <person name="Cuomo C."/>
            <person name="de Hoog S."/>
            <person name="Gorbushina A."/>
            <person name="Walker B."/>
            <person name="Young S.K."/>
            <person name="Zeng Q."/>
            <person name="Gargeya S."/>
            <person name="Fitzgerald M."/>
            <person name="Haas B."/>
            <person name="Abouelleil A."/>
            <person name="Allen A.W."/>
            <person name="Alvarado L."/>
            <person name="Arachchi H.M."/>
            <person name="Berlin A.M."/>
            <person name="Chapman S.B."/>
            <person name="Gainer-Dewar J."/>
            <person name="Goldberg J."/>
            <person name="Griggs A."/>
            <person name="Gujja S."/>
            <person name="Hansen M."/>
            <person name="Howarth C."/>
            <person name="Imamovic A."/>
            <person name="Ireland A."/>
            <person name="Larimer J."/>
            <person name="McCowan C."/>
            <person name="Murphy C."/>
            <person name="Pearson M."/>
            <person name="Poon T.W."/>
            <person name="Priest M."/>
            <person name="Roberts A."/>
            <person name="Saif S."/>
            <person name="Shea T."/>
            <person name="Sisk P."/>
            <person name="Sykes S."/>
            <person name="Wortman J."/>
            <person name="Nusbaum C."/>
            <person name="Birren B."/>
        </authorList>
    </citation>
    <scope>NUCLEOTIDE SEQUENCE [LARGE SCALE GENOMIC DNA]</scope>
    <source>
        <strain evidence="1 2">CBS 119918</strain>
    </source>
</reference>
<keyword evidence="2" id="KW-1185">Reference proteome</keyword>
<gene>
    <name evidence="1" type="ORF">A1O9_08499</name>
</gene>
<sequence>MYSAPRTPGAPARIFGPAITVEMVEVSNTTAVSRAALRGQQRRWRCHVYQAATRAVLGVLGRPDEYAGEVSRREGRGCRWPDQGRR</sequence>
<dbReference type="GeneID" id="25283411"/>
<dbReference type="AlphaFoldDB" id="A0A072P905"/>
<dbReference type="Proteomes" id="UP000027920">
    <property type="component" value="Unassembled WGS sequence"/>
</dbReference>
<dbReference type="RefSeq" id="XP_013258338.1">
    <property type="nucleotide sequence ID" value="XM_013402884.1"/>
</dbReference>
<protein>
    <submittedName>
        <fullName evidence="1">Uncharacterized protein</fullName>
    </submittedName>
</protein>